<reference evidence="7 8" key="1">
    <citation type="submission" date="2016-07" db="EMBL/GenBank/DDBJ databases">
        <title>Complete genome sequence of the Lentzea guizhouensis DHS C013.</title>
        <authorList>
            <person name="Cao C."/>
        </authorList>
    </citation>
    <scope>NUCLEOTIDE SEQUENCE [LARGE SCALE GENOMIC DNA]</scope>
    <source>
        <strain evidence="7 8">DHS C013</strain>
    </source>
</reference>
<organism evidence="7 8">
    <name type="scientific">Lentzea guizhouensis</name>
    <dbReference type="NCBI Taxonomy" id="1586287"/>
    <lineage>
        <taxon>Bacteria</taxon>
        <taxon>Bacillati</taxon>
        <taxon>Actinomycetota</taxon>
        <taxon>Actinomycetes</taxon>
        <taxon>Pseudonocardiales</taxon>
        <taxon>Pseudonocardiaceae</taxon>
        <taxon>Lentzea</taxon>
    </lineage>
</organism>
<keyword evidence="2 6" id="KW-0812">Transmembrane</keyword>
<comment type="subcellular location">
    <subcellularLocation>
        <location evidence="1">Membrane</location>
        <topology evidence="1">Multi-pass membrane protein</topology>
    </subcellularLocation>
</comment>
<keyword evidence="3 6" id="KW-1133">Transmembrane helix</keyword>
<dbReference type="Proteomes" id="UP000093053">
    <property type="component" value="Chromosome"/>
</dbReference>
<evidence type="ECO:0000313" key="7">
    <source>
        <dbReference type="EMBL" id="ANZ41104.1"/>
    </source>
</evidence>
<dbReference type="STRING" id="1586287.BBK82_39095"/>
<feature type="transmembrane region" description="Helical" evidence="6">
    <location>
        <begin position="12"/>
        <end position="37"/>
    </location>
</feature>
<evidence type="ECO:0000313" key="8">
    <source>
        <dbReference type="Proteomes" id="UP000093053"/>
    </source>
</evidence>
<feature type="compositionally biased region" description="Low complexity" evidence="5">
    <location>
        <begin position="165"/>
        <end position="176"/>
    </location>
</feature>
<evidence type="ECO:0008006" key="9">
    <source>
        <dbReference type="Google" id="ProtNLM"/>
    </source>
</evidence>
<dbReference type="Pfam" id="PF07681">
    <property type="entry name" value="DoxX"/>
    <property type="match status" value="1"/>
</dbReference>
<accession>A0A1B2HTP8</accession>
<keyword evidence="8" id="KW-1185">Reference proteome</keyword>
<gene>
    <name evidence="7" type="ORF">BBK82_39095</name>
</gene>
<evidence type="ECO:0000256" key="4">
    <source>
        <dbReference type="ARBA" id="ARBA00023136"/>
    </source>
</evidence>
<proteinExistence type="predicted"/>
<protein>
    <recommendedName>
        <fullName evidence="9">DoxX family protein</fullName>
    </recommendedName>
</protein>
<evidence type="ECO:0000256" key="6">
    <source>
        <dbReference type="SAM" id="Phobius"/>
    </source>
</evidence>
<dbReference type="InterPro" id="IPR032808">
    <property type="entry name" value="DoxX"/>
</dbReference>
<dbReference type="KEGG" id="led:BBK82_39095"/>
<sequence length="176" mass="19626">MRAKAPLRTMDVMIWFATGPKLVLVLRLLLAAVFIMYGTIKLLGGQYYYGDWTIDKATTDGTSLVWAFYGYSPFYGRATGLFELIPAVMLLFRRTTTLGALGLFAVALNITLMDFAFDYPEVKYFALAYTLIAAALVLSDRRKLTFLLADTERRRDPVSGRRASRGPGPSSGDRGR</sequence>
<evidence type="ECO:0000256" key="2">
    <source>
        <dbReference type="ARBA" id="ARBA00022692"/>
    </source>
</evidence>
<evidence type="ECO:0000256" key="5">
    <source>
        <dbReference type="SAM" id="MobiDB-lite"/>
    </source>
</evidence>
<evidence type="ECO:0000256" key="1">
    <source>
        <dbReference type="ARBA" id="ARBA00004141"/>
    </source>
</evidence>
<feature type="transmembrane region" description="Helical" evidence="6">
    <location>
        <begin position="99"/>
        <end position="116"/>
    </location>
</feature>
<name>A0A1B2HTP8_9PSEU</name>
<dbReference type="AlphaFoldDB" id="A0A1B2HTP8"/>
<keyword evidence="4 6" id="KW-0472">Membrane</keyword>
<dbReference type="GO" id="GO:0016020">
    <property type="term" value="C:membrane"/>
    <property type="evidence" value="ECO:0007669"/>
    <property type="project" value="UniProtKB-SubCell"/>
</dbReference>
<dbReference type="EMBL" id="CP016793">
    <property type="protein sequence ID" value="ANZ41104.1"/>
    <property type="molecule type" value="Genomic_DNA"/>
</dbReference>
<feature type="region of interest" description="Disordered" evidence="5">
    <location>
        <begin position="154"/>
        <end position="176"/>
    </location>
</feature>
<dbReference type="OrthoDB" id="3686926at2"/>
<feature type="transmembrane region" description="Helical" evidence="6">
    <location>
        <begin position="74"/>
        <end position="92"/>
    </location>
</feature>
<feature type="transmembrane region" description="Helical" evidence="6">
    <location>
        <begin position="122"/>
        <end position="139"/>
    </location>
</feature>
<evidence type="ECO:0000256" key="3">
    <source>
        <dbReference type="ARBA" id="ARBA00022989"/>
    </source>
</evidence>